<dbReference type="InterPro" id="IPR001568">
    <property type="entry name" value="RNase_T2-like"/>
</dbReference>
<keyword evidence="5" id="KW-1185">Reference proteome</keyword>
<dbReference type="PANTHER" id="PTHR11240">
    <property type="entry name" value="RIBONUCLEASE T2"/>
    <property type="match status" value="1"/>
</dbReference>
<name>A0A0U1NL93_9RHOB</name>
<comment type="similarity">
    <text evidence="1 2">Belongs to the RNase T2 family.</text>
</comment>
<dbReference type="RefSeq" id="WP_048598881.1">
    <property type="nucleotide sequence ID" value="NZ_CBFHGK010000005.1"/>
</dbReference>
<dbReference type="SUPFAM" id="SSF55895">
    <property type="entry name" value="Ribonuclease Rh-like"/>
    <property type="match status" value="1"/>
</dbReference>
<sequence length="209" mass="23011">MRWLFALLISSSIAQAAGEKSGDFNYYVLALSWSPTWCALEGDARGSAQCADNANFGWVLHGLWPQYNKGWPSYCPTPERAASRAQTAEMADIMGTAGSAWHQWKKHGTCSGLSAARYFGTARTAYGQINRPEVFRKLDRAVGVPTQVIEEAFIKTNPTLAPDMITVTCKSTRIQEVRVCLSKDLTPVTCGSDVRRDCTLDDALLDPIR</sequence>
<dbReference type="PROSITE" id="PS00530">
    <property type="entry name" value="RNASE_T2_1"/>
    <property type="match status" value="1"/>
</dbReference>
<feature type="chain" id="PRO_5006712147" evidence="3">
    <location>
        <begin position="17"/>
        <end position="209"/>
    </location>
</feature>
<gene>
    <name evidence="4" type="primary">rna</name>
    <name evidence="4" type="ORF">NIG5292_01505</name>
</gene>
<dbReference type="PANTHER" id="PTHR11240:SF22">
    <property type="entry name" value="RIBONUCLEASE T2"/>
    <property type="match status" value="1"/>
</dbReference>
<dbReference type="EC" id="3.1.27.6" evidence="4"/>
<dbReference type="InterPro" id="IPR039378">
    <property type="entry name" value="RNase_T2_prok"/>
</dbReference>
<dbReference type="GO" id="GO:0033897">
    <property type="term" value="F:ribonuclease T2 activity"/>
    <property type="evidence" value="ECO:0007669"/>
    <property type="project" value="InterPro"/>
</dbReference>
<accession>A0A0U1NL93</accession>
<evidence type="ECO:0000313" key="4">
    <source>
        <dbReference type="EMBL" id="CRK75458.1"/>
    </source>
</evidence>
<proteinExistence type="inferred from homology"/>
<dbReference type="OrthoDB" id="4720638at2"/>
<keyword evidence="4" id="KW-0378">Hydrolase</keyword>
<evidence type="ECO:0000256" key="2">
    <source>
        <dbReference type="RuleBase" id="RU004328"/>
    </source>
</evidence>
<dbReference type="EMBL" id="CVQV01000006">
    <property type="protein sequence ID" value="CRK75458.1"/>
    <property type="molecule type" value="Genomic_DNA"/>
</dbReference>
<evidence type="ECO:0000256" key="1">
    <source>
        <dbReference type="ARBA" id="ARBA00007469"/>
    </source>
</evidence>
<evidence type="ECO:0000256" key="3">
    <source>
        <dbReference type="SAM" id="SignalP"/>
    </source>
</evidence>
<protein>
    <submittedName>
        <fullName evidence="4">Ribonuclease I</fullName>
        <ecNumber evidence="4">3.1.27.6</ecNumber>
    </submittedName>
</protein>
<dbReference type="CDD" id="cd01062">
    <property type="entry name" value="RNase_T2_prok"/>
    <property type="match status" value="1"/>
</dbReference>
<dbReference type="InterPro" id="IPR018188">
    <property type="entry name" value="RNase_T2_His_AS_1"/>
</dbReference>
<dbReference type="InterPro" id="IPR036430">
    <property type="entry name" value="RNase_T2-like_sf"/>
</dbReference>
<reference evidence="4 5" key="1">
    <citation type="submission" date="2015-04" db="EMBL/GenBank/DDBJ databases">
        <authorList>
            <person name="Syromyatnikov M.Y."/>
            <person name="Popov V.N."/>
        </authorList>
    </citation>
    <scope>NUCLEOTIDE SEQUENCE [LARGE SCALE GENOMIC DNA]</scope>
    <source>
        <strain evidence="4 5">CECT 5292</strain>
    </source>
</reference>
<dbReference type="STRING" id="282199.GCA_001049735_01504"/>
<dbReference type="Gene3D" id="3.90.730.10">
    <property type="entry name" value="Ribonuclease T2-like"/>
    <property type="match status" value="1"/>
</dbReference>
<evidence type="ECO:0000313" key="5">
    <source>
        <dbReference type="Proteomes" id="UP000048949"/>
    </source>
</evidence>
<dbReference type="Proteomes" id="UP000048949">
    <property type="component" value="Unassembled WGS sequence"/>
</dbReference>
<dbReference type="AlphaFoldDB" id="A0A0U1NL93"/>
<feature type="signal peptide" evidence="3">
    <location>
        <begin position="1"/>
        <end position="16"/>
    </location>
</feature>
<dbReference type="GO" id="GO:0016787">
    <property type="term" value="F:hydrolase activity"/>
    <property type="evidence" value="ECO:0007669"/>
    <property type="project" value="UniProtKB-KW"/>
</dbReference>
<organism evidence="4 5">
    <name type="scientific">Nereida ignava</name>
    <dbReference type="NCBI Taxonomy" id="282199"/>
    <lineage>
        <taxon>Bacteria</taxon>
        <taxon>Pseudomonadati</taxon>
        <taxon>Pseudomonadota</taxon>
        <taxon>Alphaproteobacteria</taxon>
        <taxon>Rhodobacterales</taxon>
        <taxon>Roseobacteraceae</taxon>
        <taxon>Nereida</taxon>
    </lineage>
</organism>
<dbReference type="Pfam" id="PF00445">
    <property type="entry name" value="Ribonuclease_T2"/>
    <property type="match status" value="1"/>
</dbReference>
<dbReference type="GO" id="GO:0006401">
    <property type="term" value="P:RNA catabolic process"/>
    <property type="evidence" value="ECO:0007669"/>
    <property type="project" value="TreeGrafter"/>
</dbReference>
<dbReference type="GO" id="GO:0003723">
    <property type="term" value="F:RNA binding"/>
    <property type="evidence" value="ECO:0007669"/>
    <property type="project" value="InterPro"/>
</dbReference>
<keyword evidence="3" id="KW-0732">Signal</keyword>